<sequence>MIVGTLAGCAGNGDEEPNESSDDGSMGDDGSNGNETNGDGMGDGETDENETEDNESDDESEPAAEASLRVAHLSPDAPNVDVYVDGDAVLEDVPFRTVSDYLELPTGDYPVEITAAGDAETVVFDEELTVPEGDFTAAAIGELAEENQPFAVEVYEDDLSDPGEDARVRLIHAAPDAPNVDVTVDGEPLFEDVAFGATGTVEVPADDYTLEVRPATSEVDGEVVATFDVSPEAGTVYTAFAVGYLEPDAAPADESFDLEVVEDGP</sequence>
<dbReference type="AlphaFoldDB" id="M0PH96"/>
<evidence type="ECO:0000313" key="4">
    <source>
        <dbReference type="Proteomes" id="UP000011575"/>
    </source>
</evidence>
<evidence type="ECO:0000313" key="3">
    <source>
        <dbReference type="EMBL" id="EMA68140.1"/>
    </source>
</evidence>
<protein>
    <recommendedName>
        <fullName evidence="2">DUF4397 domain-containing protein</fullName>
    </recommendedName>
</protein>
<dbReference type="Pfam" id="PF14344">
    <property type="entry name" value="DUF4397"/>
    <property type="match status" value="1"/>
</dbReference>
<organism evidence="3 4">
    <name type="scientific">Halorubrum aidingense JCM 13560</name>
    <dbReference type="NCBI Taxonomy" id="1230454"/>
    <lineage>
        <taxon>Archaea</taxon>
        <taxon>Methanobacteriati</taxon>
        <taxon>Methanobacteriota</taxon>
        <taxon>Stenosarchaea group</taxon>
        <taxon>Halobacteria</taxon>
        <taxon>Halobacteriales</taxon>
        <taxon>Haloferacaceae</taxon>
        <taxon>Halorubrum</taxon>
    </lineage>
</organism>
<dbReference type="STRING" id="1230454.C461_06149"/>
<accession>M0PH96</accession>
<evidence type="ECO:0000259" key="2">
    <source>
        <dbReference type="Pfam" id="PF14344"/>
    </source>
</evidence>
<dbReference type="InterPro" id="IPR025510">
    <property type="entry name" value="DUF4397"/>
</dbReference>
<reference evidence="3 4" key="1">
    <citation type="journal article" date="2014" name="PLoS Genet.">
        <title>Phylogenetically driven sequencing of extremely halophilic archaea reveals strategies for static and dynamic osmo-response.</title>
        <authorList>
            <person name="Becker E.A."/>
            <person name="Seitzer P.M."/>
            <person name="Tritt A."/>
            <person name="Larsen D."/>
            <person name="Krusor M."/>
            <person name="Yao A.I."/>
            <person name="Wu D."/>
            <person name="Madern D."/>
            <person name="Eisen J.A."/>
            <person name="Darling A.E."/>
            <person name="Facciotti M.T."/>
        </authorList>
    </citation>
    <scope>NUCLEOTIDE SEQUENCE [LARGE SCALE GENOMIC DNA]</scope>
    <source>
        <strain evidence="3 4">JCM 13560</strain>
    </source>
</reference>
<feature type="domain" description="DUF4397" evidence="2">
    <location>
        <begin position="66"/>
        <end position="180"/>
    </location>
</feature>
<feature type="compositionally biased region" description="Acidic residues" evidence="1">
    <location>
        <begin position="13"/>
        <end position="26"/>
    </location>
</feature>
<dbReference type="PATRIC" id="fig|1230454.4.peg.1244"/>
<feature type="compositionally biased region" description="Low complexity" evidence="1">
    <location>
        <begin position="28"/>
        <end position="38"/>
    </location>
</feature>
<keyword evidence="4" id="KW-1185">Reference proteome</keyword>
<evidence type="ECO:0000256" key="1">
    <source>
        <dbReference type="SAM" id="MobiDB-lite"/>
    </source>
</evidence>
<feature type="compositionally biased region" description="Acidic residues" evidence="1">
    <location>
        <begin position="42"/>
        <end position="62"/>
    </location>
</feature>
<dbReference type="Proteomes" id="UP000011575">
    <property type="component" value="Unassembled WGS sequence"/>
</dbReference>
<proteinExistence type="predicted"/>
<comment type="caution">
    <text evidence="3">The sequence shown here is derived from an EMBL/GenBank/DDBJ whole genome shotgun (WGS) entry which is preliminary data.</text>
</comment>
<gene>
    <name evidence="3" type="ORF">C461_06149</name>
</gene>
<dbReference type="EMBL" id="AOJI01000019">
    <property type="protein sequence ID" value="EMA68140.1"/>
    <property type="molecule type" value="Genomic_DNA"/>
</dbReference>
<feature type="region of interest" description="Disordered" evidence="1">
    <location>
        <begin position="1"/>
        <end position="79"/>
    </location>
</feature>
<name>M0PH96_9EURY</name>